<dbReference type="GO" id="GO:0000324">
    <property type="term" value="C:fungal-type vacuole"/>
    <property type="evidence" value="ECO:0007669"/>
    <property type="project" value="TreeGrafter"/>
</dbReference>
<feature type="region of interest" description="Disordered" evidence="6">
    <location>
        <begin position="557"/>
        <end position="580"/>
    </location>
</feature>
<keyword evidence="7" id="KW-0732">Signal</keyword>
<evidence type="ECO:0000256" key="4">
    <source>
        <dbReference type="ARBA" id="ARBA00022801"/>
    </source>
</evidence>
<keyword evidence="9" id="KW-1185">Reference proteome</keyword>
<dbReference type="AlphaFoldDB" id="A0A9P4J914"/>
<dbReference type="EMBL" id="ML996082">
    <property type="protein sequence ID" value="KAF2156305.1"/>
    <property type="molecule type" value="Genomic_DNA"/>
</dbReference>
<comment type="caution">
    <text evidence="8">The sequence shown here is derived from an EMBL/GenBank/DDBJ whole genome shotgun (WGS) entry which is preliminary data.</text>
</comment>
<dbReference type="InterPro" id="IPR033124">
    <property type="entry name" value="Ser_caboxypep_his_AS"/>
</dbReference>
<feature type="chain" id="PRO_5040318798" evidence="7">
    <location>
        <begin position="21"/>
        <end position="580"/>
    </location>
</feature>
<evidence type="ECO:0000256" key="7">
    <source>
        <dbReference type="SAM" id="SignalP"/>
    </source>
</evidence>
<dbReference type="InterPro" id="IPR001563">
    <property type="entry name" value="Peptidase_S10"/>
</dbReference>
<dbReference type="Proteomes" id="UP000799439">
    <property type="component" value="Unassembled WGS sequence"/>
</dbReference>
<dbReference type="SUPFAM" id="SSF53474">
    <property type="entry name" value="alpha/beta-Hydrolases"/>
    <property type="match status" value="1"/>
</dbReference>
<keyword evidence="2" id="KW-0121">Carboxypeptidase</keyword>
<evidence type="ECO:0000256" key="2">
    <source>
        <dbReference type="ARBA" id="ARBA00022645"/>
    </source>
</evidence>
<reference evidence="8" key="1">
    <citation type="journal article" date="2020" name="Stud. Mycol.">
        <title>101 Dothideomycetes genomes: a test case for predicting lifestyles and emergence of pathogens.</title>
        <authorList>
            <person name="Haridas S."/>
            <person name="Albert R."/>
            <person name="Binder M."/>
            <person name="Bloem J."/>
            <person name="Labutti K."/>
            <person name="Salamov A."/>
            <person name="Andreopoulos B."/>
            <person name="Baker S."/>
            <person name="Barry K."/>
            <person name="Bills G."/>
            <person name="Bluhm B."/>
            <person name="Cannon C."/>
            <person name="Castanera R."/>
            <person name="Culley D."/>
            <person name="Daum C."/>
            <person name="Ezra D."/>
            <person name="Gonzalez J."/>
            <person name="Henrissat B."/>
            <person name="Kuo A."/>
            <person name="Liang C."/>
            <person name="Lipzen A."/>
            <person name="Lutzoni F."/>
            <person name="Magnuson J."/>
            <person name="Mondo S."/>
            <person name="Nolan M."/>
            <person name="Ohm R."/>
            <person name="Pangilinan J."/>
            <person name="Park H.-J."/>
            <person name="Ramirez L."/>
            <person name="Alfaro M."/>
            <person name="Sun H."/>
            <person name="Tritt A."/>
            <person name="Yoshinaga Y."/>
            <person name="Zwiers L.-H."/>
            <person name="Turgeon B."/>
            <person name="Goodwin S."/>
            <person name="Spatafora J."/>
            <person name="Crous P."/>
            <person name="Grigoriev I."/>
        </authorList>
    </citation>
    <scope>NUCLEOTIDE SEQUENCE</scope>
    <source>
        <strain evidence="8">CBS 260.36</strain>
    </source>
</reference>
<dbReference type="PRINTS" id="PR00724">
    <property type="entry name" value="CRBOXYPTASEC"/>
</dbReference>
<organism evidence="8 9">
    <name type="scientific">Myriangium duriaei CBS 260.36</name>
    <dbReference type="NCBI Taxonomy" id="1168546"/>
    <lineage>
        <taxon>Eukaryota</taxon>
        <taxon>Fungi</taxon>
        <taxon>Dikarya</taxon>
        <taxon>Ascomycota</taxon>
        <taxon>Pezizomycotina</taxon>
        <taxon>Dothideomycetes</taxon>
        <taxon>Dothideomycetidae</taxon>
        <taxon>Myriangiales</taxon>
        <taxon>Myriangiaceae</taxon>
        <taxon>Myriangium</taxon>
    </lineage>
</organism>
<dbReference type="PANTHER" id="PTHR11802:SF64">
    <property type="entry name" value="CARBOXYPEPTIDASE"/>
    <property type="match status" value="1"/>
</dbReference>
<dbReference type="Pfam" id="PF00450">
    <property type="entry name" value="Peptidase_S10"/>
    <property type="match status" value="1"/>
</dbReference>
<evidence type="ECO:0000256" key="5">
    <source>
        <dbReference type="ARBA" id="ARBA00023180"/>
    </source>
</evidence>
<keyword evidence="4" id="KW-0378">Hydrolase</keyword>
<dbReference type="InterPro" id="IPR029058">
    <property type="entry name" value="AB_hydrolase_fold"/>
</dbReference>
<keyword evidence="3" id="KW-0645">Protease</keyword>
<evidence type="ECO:0000313" key="9">
    <source>
        <dbReference type="Proteomes" id="UP000799439"/>
    </source>
</evidence>
<dbReference type="Gene3D" id="3.40.50.1820">
    <property type="entry name" value="alpha/beta hydrolase"/>
    <property type="match status" value="1"/>
</dbReference>
<feature type="signal peptide" evidence="7">
    <location>
        <begin position="1"/>
        <end position="20"/>
    </location>
</feature>
<keyword evidence="5" id="KW-0325">Glycoprotein</keyword>
<proteinExistence type="inferred from homology"/>
<evidence type="ECO:0000256" key="6">
    <source>
        <dbReference type="SAM" id="MobiDB-lite"/>
    </source>
</evidence>
<comment type="similarity">
    <text evidence="1">Belongs to the peptidase S10 family.</text>
</comment>
<evidence type="ECO:0000256" key="1">
    <source>
        <dbReference type="ARBA" id="ARBA00009431"/>
    </source>
</evidence>
<dbReference type="PROSITE" id="PS00560">
    <property type="entry name" value="CARBOXYPEPT_SER_HIS"/>
    <property type="match status" value="1"/>
</dbReference>
<dbReference type="OrthoDB" id="443318at2759"/>
<evidence type="ECO:0000313" key="8">
    <source>
        <dbReference type="EMBL" id="KAF2156305.1"/>
    </source>
</evidence>
<gene>
    <name evidence="8" type="ORF">K461DRAFT_275422</name>
</gene>
<dbReference type="PANTHER" id="PTHR11802">
    <property type="entry name" value="SERINE PROTEASE FAMILY S10 SERINE CARBOXYPEPTIDASE"/>
    <property type="match status" value="1"/>
</dbReference>
<dbReference type="GO" id="GO:0006508">
    <property type="term" value="P:proteolysis"/>
    <property type="evidence" value="ECO:0007669"/>
    <property type="project" value="UniProtKB-KW"/>
</dbReference>
<dbReference type="GO" id="GO:0004185">
    <property type="term" value="F:serine-type carboxypeptidase activity"/>
    <property type="evidence" value="ECO:0007669"/>
    <property type="project" value="InterPro"/>
</dbReference>
<sequence>MRFSAIQLGLLVAGSNYAAAQFVPAPTDLTTKTGSANVQVRYKQVPNGVCELDPKVKSYSGYADVGQDEHIFWWFFEARGQDATKAPLTVWINGGPGSSSMIGLFQENGPCRLDANGKIVSNPYSWSNLTNMLFIDQPVGTGFSYGKAIPAITQPNNDIIQLPSNNCPDYAAGLCSTASAGDVSLTANSTSAAAPNFWKTLQGFMGAFPQYSRNDFHFATESYGGHYGPVFNTYIEQQNALIQKKSIQGQVINLKTVMIGNGWYDPLIQYAAHYNFTVSPGNTYDYSPYNKSISNMVYNNMYGKGNCYDQIVNCQKTRRNDVCYAADTFCANEVESALDNYAARDEYDIRELTPDPFPSFAFAQYLNTPKVQSALGAFVNYTFGSNTVTVAFGNTGDDARTDGTIQDMQTLISSNVTVVMYFGDADYNCNWLGGQAVANEINAPGFSSAGFANISTSDNIVHGQVKQSGAFSFVRVYDAGHEVPFYQPVTSLAMLQRAMTAKDIATGKVSVAPGSSYKSQGSATSTFREGKSTVQMSVLPADATYNTTTNAPNVVKKSAKSNKASLHKMMSRRNVVNKPL</sequence>
<name>A0A9P4J914_9PEZI</name>
<feature type="compositionally biased region" description="Basic residues" evidence="6">
    <location>
        <begin position="557"/>
        <end position="571"/>
    </location>
</feature>
<evidence type="ECO:0000256" key="3">
    <source>
        <dbReference type="ARBA" id="ARBA00022670"/>
    </source>
</evidence>
<protein>
    <submittedName>
        <fullName evidence="8">Alpha/beta-hydrolase</fullName>
    </submittedName>
</protein>
<accession>A0A9P4J914</accession>